<dbReference type="InParanoid" id="F4PCB9"/>
<dbReference type="EMBL" id="GL882893">
    <property type="protein sequence ID" value="EGF77132.1"/>
    <property type="molecule type" value="Genomic_DNA"/>
</dbReference>
<evidence type="ECO:0000256" key="1">
    <source>
        <dbReference type="SAM" id="MobiDB-lite"/>
    </source>
</evidence>
<dbReference type="GeneID" id="18239471"/>
<evidence type="ECO:0000313" key="3">
    <source>
        <dbReference type="Proteomes" id="UP000007241"/>
    </source>
</evidence>
<feature type="region of interest" description="Disordered" evidence="1">
    <location>
        <begin position="121"/>
        <end position="140"/>
    </location>
</feature>
<dbReference type="RefSeq" id="XP_006682206.1">
    <property type="nucleotide sequence ID" value="XM_006682143.1"/>
</dbReference>
<feature type="region of interest" description="Disordered" evidence="1">
    <location>
        <begin position="318"/>
        <end position="359"/>
    </location>
</feature>
<dbReference type="HOGENOM" id="CLU_782996_0_0_1"/>
<feature type="compositionally biased region" description="Low complexity" evidence="1">
    <location>
        <begin position="159"/>
        <end position="169"/>
    </location>
</feature>
<accession>F4PCB9</accession>
<proteinExistence type="predicted"/>
<gene>
    <name evidence="2" type="ORF">BATDEDRAFT_27950</name>
</gene>
<organism evidence="2 3">
    <name type="scientific">Batrachochytrium dendrobatidis (strain JAM81 / FGSC 10211)</name>
    <name type="common">Frog chytrid fungus</name>
    <dbReference type="NCBI Taxonomy" id="684364"/>
    <lineage>
        <taxon>Eukaryota</taxon>
        <taxon>Fungi</taxon>
        <taxon>Fungi incertae sedis</taxon>
        <taxon>Chytridiomycota</taxon>
        <taxon>Chytridiomycota incertae sedis</taxon>
        <taxon>Chytridiomycetes</taxon>
        <taxon>Rhizophydiales</taxon>
        <taxon>Rhizophydiales incertae sedis</taxon>
        <taxon>Batrachochytrium</taxon>
    </lineage>
</organism>
<feature type="region of interest" description="Disordered" evidence="1">
    <location>
        <begin position="154"/>
        <end position="213"/>
    </location>
</feature>
<keyword evidence="3" id="KW-1185">Reference proteome</keyword>
<reference evidence="2 3" key="1">
    <citation type="submission" date="2009-12" db="EMBL/GenBank/DDBJ databases">
        <title>The draft genome of Batrachochytrium dendrobatidis.</title>
        <authorList>
            <consortium name="US DOE Joint Genome Institute (JGI-PGF)"/>
            <person name="Kuo A."/>
            <person name="Salamov A."/>
            <person name="Schmutz J."/>
            <person name="Lucas S."/>
            <person name="Pitluck S."/>
            <person name="Rosenblum E."/>
            <person name="Stajich J."/>
            <person name="Eisen M."/>
            <person name="Grigoriev I.V."/>
        </authorList>
    </citation>
    <scope>NUCLEOTIDE SEQUENCE [LARGE SCALE GENOMIC DNA]</scope>
    <source>
        <strain evidence="3">JAM81 / FGSC 10211</strain>
    </source>
</reference>
<feature type="compositionally biased region" description="Polar residues" evidence="1">
    <location>
        <begin position="173"/>
        <end position="188"/>
    </location>
</feature>
<dbReference type="AlphaFoldDB" id="F4PCB9"/>
<evidence type="ECO:0000313" key="2">
    <source>
        <dbReference type="EMBL" id="EGF77132.1"/>
    </source>
</evidence>
<sequence length="388" mass="43601">MSVYTSVHTSGHYQIPIVVITNWIYVYIIQTSNTYCYMVHGADVDVGNRQIPYKTSGMAIPISAVVIDRPSSSELTAVIREKMVADCLARAQKRRSRYAGDYSSTGTGQQPTETNHVITQSTANSDNLDNSVKQSNGKMVEESLARIKQRKCKYTGDCSSTGTGQQSTETSHDVAQSTVDPNDLDNSVKQSKQSDESPSSSQSKQSDDIFDITTCSDPYPLPESYVSKNEQFILTPRQKLDRIERMMKKIGMDIPSGAENTYPYKVNAEAKQRIQEAIQTGRRMTPFDRRNLMRLKLAKAWVCYNLELESFKEMSINAVSEPNPKPKPKPSESTSKSHGSKQSYFKIHQSKSNRQENQSTLSAWKLKLKIKKPKLPKLTVYSKSMFGN</sequence>
<protein>
    <submittedName>
        <fullName evidence="2">Uncharacterized protein</fullName>
    </submittedName>
</protein>
<dbReference type="Proteomes" id="UP000007241">
    <property type="component" value="Unassembled WGS sequence"/>
</dbReference>
<feature type="compositionally biased region" description="Polar residues" evidence="1">
    <location>
        <begin position="121"/>
        <end position="137"/>
    </location>
</feature>
<feature type="compositionally biased region" description="Polar residues" evidence="1">
    <location>
        <begin position="350"/>
        <end position="359"/>
    </location>
</feature>
<name>F4PCB9_BATDJ</name>